<dbReference type="Proteomes" id="UP000244225">
    <property type="component" value="Unassembled WGS sequence"/>
</dbReference>
<evidence type="ECO:0000313" key="2">
    <source>
        <dbReference type="EMBL" id="PTX22275.1"/>
    </source>
</evidence>
<accession>A0A2T5YSI2</accession>
<sequence>MQDRVQPPLAPPWLRRGVLSLLWLKYKFYSCLSRANRSRPVPTSINPPLAPLKRGIILVTYCVISSSARDLSGVLVRSLPKVEMTEMAAAVTLISFLSLHPITPLLSVARKFRTPVLTCPQGDTLVHVALAGAIDSVPSLWVERLVDVAVPARAARSGARSSFRHTARCPKARPPGLGGSQVRDATIG</sequence>
<evidence type="ECO:0000313" key="3">
    <source>
        <dbReference type="Proteomes" id="UP000244225"/>
    </source>
</evidence>
<feature type="region of interest" description="Disordered" evidence="1">
    <location>
        <begin position="163"/>
        <end position="188"/>
    </location>
</feature>
<name>A0A2T5YSI2_9BACT</name>
<dbReference type="EMBL" id="QBKI01000001">
    <property type="protein sequence ID" value="PTX22275.1"/>
    <property type="molecule type" value="Genomic_DNA"/>
</dbReference>
<comment type="caution">
    <text evidence="2">The sequence shown here is derived from an EMBL/GenBank/DDBJ whole genome shotgun (WGS) entry which is preliminary data.</text>
</comment>
<gene>
    <name evidence="2" type="ORF">C8N40_10197</name>
</gene>
<keyword evidence="3" id="KW-1185">Reference proteome</keyword>
<reference evidence="2 3" key="1">
    <citation type="submission" date="2018-04" db="EMBL/GenBank/DDBJ databases">
        <title>Genomic Encyclopedia of Archaeal and Bacterial Type Strains, Phase II (KMG-II): from individual species to whole genera.</title>
        <authorList>
            <person name="Goeker M."/>
        </authorList>
    </citation>
    <scope>NUCLEOTIDE SEQUENCE [LARGE SCALE GENOMIC DNA]</scope>
    <source>
        <strain evidence="2 3">DSM 100162</strain>
    </source>
</reference>
<proteinExistence type="predicted"/>
<organism evidence="2 3">
    <name type="scientific">Pontibacter mucosus</name>
    <dbReference type="NCBI Taxonomy" id="1649266"/>
    <lineage>
        <taxon>Bacteria</taxon>
        <taxon>Pseudomonadati</taxon>
        <taxon>Bacteroidota</taxon>
        <taxon>Cytophagia</taxon>
        <taxon>Cytophagales</taxon>
        <taxon>Hymenobacteraceae</taxon>
        <taxon>Pontibacter</taxon>
    </lineage>
</organism>
<protein>
    <submittedName>
        <fullName evidence="2">Uncharacterized protein</fullName>
    </submittedName>
</protein>
<evidence type="ECO:0000256" key="1">
    <source>
        <dbReference type="SAM" id="MobiDB-lite"/>
    </source>
</evidence>
<dbReference type="AlphaFoldDB" id="A0A2T5YSI2"/>